<dbReference type="EMBL" id="CP035495">
    <property type="protein sequence ID" value="QAY63499.1"/>
    <property type="molecule type" value="Genomic_DNA"/>
</dbReference>
<keyword evidence="2 4" id="KW-0472">Membrane</keyword>
<gene>
    <name evidence="8" type="ORF">ET495_09810</name>
</gene>
<dbReference type="RefSeq" id="WP_129204616.1">
    <property type="nucleotide sequence ID" value="NZ_CP035495.1"/>
</dbReference>
<dbReference type="GO" id="GO:0009279">
    <property type="term" value="C:cell outer membrane"/>
    <property type="evidence" value="ECO:0007669"/>
    <property type="project" value="UniProtKB-SubCell"/>
</dbReference>
<dbReference type="CDD" id="cd07185">
    <property type="entry name" value="OmpA_C-like"/>
    <property type="match status" value="1"/>
</dbReference>
<protein>
    <submittedName>
        <fullName evidence="8">OmpA family protein</fullName>
    </submittedName>
</protein>
<proteinExistence type="predicted"/>
<feature type="region of interest" description="Disordered" evidence="5">
    <location>
        <begin position="28"/>
        <end position="55"/>
    </location>
</feature>
<dbReference type="Gene3D" id="3.30.1330.60">
    <property type="entry name" value="OmpA-like domain"/>
    <property type="match status" value="1"/>
</dbReference>
<feature type="compositionally biased region" description="Low complexity" evidence="5">
    <location>
        <begin position="28"/>
        <end position="52"/>
    </location>
</feature>
<keyword evidence="6" id="KW-0732">Signal</keyword>
<sequence>MTGRHRLAAMALLAGAALLLGACTAEETPGGDATDATTSGAASGPSAAPSDPESVVESFPFVAGGGEARVDVHPLVHTGDHLVLTLDITPTATPGGGDDLALLDVLYDDVTSRPAAGGAIRLVDLAGGTVALPAVDADGRAVGAPADLMTVPGDGVRVQRAYAAPAGDPPSLGLLFPGHYVPEVPVIDAGPPPASLTDDGAPEIDLTAVADAPHPELNRYTAELDGAVQVLESTETVTVSLGGDVLFASGSADLGPQAQAALEAAVTHLSGRAGGVIDVVGHTDDVGDDASNQDLSERRAAAVAAALGGLVDTGTFSLRPSGRGETEPFVANDTDAHRQLNRRVVLTLTSQVTTPSTVTAQGELPPFEGGPVATGAEGVEVGANRRFRITVPEATRVGDSLLVVVRAEALDTEVGSDFGVGGLTGVGSYRGDTTVLPQHALSVAVVSGSTAVYPYDYTLGTNPGGLDVWRPLADLDTLRRIDGGQTLTFVGLYPGIADTDTIAVQVRQALGTDAFRLTDIPVSGS</sequence>
<dbReference type="PROSITE" id="PS51257">
    <property type="entry name" value="PROKAR_LIPOPROTEIN"/>
    <property type="match status" value="1"/>
</dbReference>
<evidence type="ECO:0000256" key="2">
    <source>
        <dbReference type="ARBA" id="ARBA00023136"/>
    </source>
</evidence>
<feature type="domain" description="OmpA-like" evidence="7">
    <location>
        <begin position="234"/>
        <end position="352"/>
    </location>
</feature>
<dbReference type="PRINTS" id="PR01021">
    <property type="entry name" value="OMPADOMAIN"/>
</dbReference>
<evidence type="ECO:0000256" key="1">
    <source>
        <dbReference type="ARBA" id="ARBA00004442"/>
    </source>
</evidence>
<dbReference type="OrthoDB" id="5166631at2"/>
<dbReference type="AlphaFoldDB" id="A0A4P6EQ30"/>
<feature type="chain" id="PRO_5039344260" evidence="6">
    <location>
        <begin position="26"/>
        <end position="525"/>
    </location>
</feature>
<organism evidence="8 9">
    <name type="scientific">Xylanimonas allomyrinae</name>
    <dbReference type="NCBI Taxonomy" id="2509459"/>
    <lineage>
        <taxon>Bacteria</taxon>
        <taxon>Bacillati</taxon>
        <taxon>Actinomycetota</taxon>
        <taxon>Actinomycetes</taxon>
        <taxon>Micrococcales</taxon>
        <taxon>Promicromonosporaceae</taxon>
        <taxon>Xylanimonas</taxon>
    </lineage>
</organism>
<evidence type="ECO:0000313" key="9">
    <source>
        <dbReference type="Proteomes" id="UP000291758"/>
    </source>
</evidence>
<dbReference type="KEGG" id="xyl:ET495_09810"/>
<evidence type="ECO:0000256" key="6">
    <source>
        <dbReference type="SAM" id="SignalP"/>
    </source>
</evidence>
<dbReference type="InterPro" id="IPR006665">
    <property type="entry name" value="OmpA-like"/>
</dbReference>
<dbReference type="InterPro" id="IPR050330">
    <property type="entry name" value="Bact_OuterMem_StrucFunc"/>
</dbReference>
<evidence type="ECO:0000256" key="3">
    <source>
        <dbReference type="ARBA" id="ARBA00023237"/>
    </source>
</evidence>
<dbReference type="InterPro" id="IPR036737">
    <property type="entry name" value="OmpA-like_sf"/>
</dbReference>
<dbReference type="SUPFAM" id="SSF103088">
    <property type="entry name" value="OmpA-like"/>
    <property type="match status" value="1"/>
</dbReference>
<evidence type="ECO:0000256" key="5">
    <source>
        <dbReference type="SAM" id="MobiDB-lite"/>
    </source>
</evidence>
<dbReference type="PANTHER" id="PTHR30329">
    <property type="entry name" value="STATOR ELEMENT OF FLAGELLAR MOTOR COMPLEX"/>
    <property type="match status" value="1"/>
</dbReference>
<keyword evidence="9" id="KW-1185">Reference proteome</keyword>
<evidence type="ECO:0000256" key="4">
    <source>
        <dbReference type="PROSITE-ProRule" id="PRU00473"/>
    </source>
</evidence>
<comment type="subcellular location">
    <subcellularLocation>
        <location evidence="1">Cell outer membrane</location>
    </subcellularLocation>
</comment>
<dbReference type="Proteomes" id="UP000291758">
    <property type="component" value="Chromosome"/>
</dbReference>
<dbReference type="Pfam" id="PF00691">
    <property type="entry name" value="OmpA"/>
    <property type="match status" value="1"/>
</dbReference>
<dbReference type="PROSITE" id="PS51123">
    <property type="entry name" value="OMPA_2"/>
    <property type="match status" value="1"/>
</dbReference>
<keyword evidence="3" id="KW-0998">Cell outer membrane</keyword>
<evidence type="ECO:0000313" key="8">
    <source>
        <dbReference type="EMBL" id="QAY63499.1"/>
    </source>
</evidence>
<evidence type="ECO:0000259" key="7">
    <source>
        <dbReference type="PROSITE" id="PS51123"/>
    </source>
</evidence>
<accession>A0A4P6EQ30</accession>
<reference evidence="8 9" key="1">
    <citation type="submission" date="2019-01" db="EMBL/GenBank/DDBJ databases">
        <title>Genome sequencing of strain 2JSPR-7.</title>
        <authorList>
            <person name="Heo J."/>
            <person name="Kim S.-J."/>
            <person name="Kim J.-S."/>
            <person name="Hong S.-B."/>
            <person name="Kwon S.-W."/>
        </authorList>
    </citation>
    <scope>NUCLEOTIDE SEQUENCE [LARGE SCALE GENOMIC DNA]</scope>
    <source>
        <strain evidence="8 9">2JSPR-7</strain>
    </source>
</reference>
<name>A0A4P6EQ30_9MICO</name>
<dbReference type="PANTHER" id="PTHR30329:SF21">
    <property type="entry name" value="LIPOPROTEIN YIAD-RELATED"/>
    <property type="match status" value="1"/>
</dbReference>
<feature type="signal peptide" evidence="6">
    <location>
        <begin position="1"/>
        <end position="25"/>
    </location>
</feature>
<dbReference type="InterPro" id="IPR006664">
    <property type="entry name" value="OMP_bac"/>
</dbReference>